<keyword evidence="6 8" id="KW-0012">Acyltransferase</keyword>
<evidence type="ECO:0000256" key="3">
    <source>
        <dbReference type="ARBA" id="ARBA00022519"/>
    </source>
</evidence>
<proteinExistence type="predicted"/>
<dbReference type="GO" id="GO:0008913">
    <property type="term" value="F:Kdo2-lipid IVA acyltransferase activity"/>
    <property type="evidence" value="ECO:0007669"/>
    <property type="project" value="UniProtKB-EC"/>
</dbReference>
<dbReference type="RefSeq" id="WP_183635098.1">
    <property type="nucleotide sequence ID" value="NZ_BAABLE010000005.1"/>
</dbReference>
<keyword evidence="7" id="KW-0812">Transmembrane</keyword>
<accession>A0A840BJP3</accession>
<keyword evidence="9" id="KW-1185">Reference proteome</keyword>
<organism evidence="8 9">
    <name type="scientific">Niveibacterium umoris</name>
    <dbReference type="NCBI Taxonomy" id="1193620"/>
    <lineage>
        <taxon>Bacteria</taxon>
        <taxon>Pseudomonadati</taxon>
        <taxon>Pseudomonadota</taxon>
        <taxon>Betaproteobacteria</taxon>
        <taxon>Rhodocyclales</taxon>
        <taxon>Rhodocyclaceae</taxon>
        <taxon>Niveibacterium</taxon>
    </lineage>
</organism>
<dbReference type="AlphaFoldDB" id="A0A840BJP3"/>
<dbReference type="PANTHER" id="PTHR30606:SF10">
    <property type="entry name" value="PHOSPHATIDYLINOSITOL MANNOSIDE ACYLTRANSFERASE"/>
    <property type="match status" value="1"/>
</dbReference>
<keyword evidence="2" id="KW-1003">Cell membrane</keyword>
<reference evidence="8 9" key="1">
    <citation type="submission" date="2020-08" db="EMBL/GenBank/DDBJ databases">
        <title>Genomic Encyclopedia of Type Strains, Phase IV (KMG-IV): sequencing the most valuable type-strain genomes for metagenomic binning, comparative biology and taxonomic classification.</title>
        <authorList>
            <person name="Goeker M."/>
        </authorList>
    </citation>
    <scope>NUCLEOTIDE SEQUENCE [LARGE SCALE GENOMIC DNA]</scope>
    <source>
        <strain evidence="8 9">DSM 106739</strain>
    </source>
</reference>
<comment type="caution">
    <text evidence="8">The sequence shown here is derived from an EMBL/GenBank/DDBJ whole genome shotgun (WGS) entry which is preliminary data.</text>
</comment>
<dbReference type="GO" id="GO:0009247">
    <property type="term" value="P:glycolipid biosynthetic process"/>
    <property type="evidence" value="ECO:0007669"/>
    <property type="project" value="UniProtKB-ARBA"/>
</dbReference>
<keyword evidence="5 7" id="KW-0472">Membrane</keyword>
<dbReference type="PIRSF" id="PIRSF026649">
    <property type="entry name" value="MsbB"/>
    <property type="match status" value="1"/>
</dbReference>
<evidence type="ECO:0000256" key="7">
    <source>
        <dbReference type="SAM" id="Phobius"/>
    </source>
</evidence>
<dbReference type="CDD" id="cd07984">
    <property type="entry name" value="LPLAT_LABLAT-like"/>
    <property type="match status" value="1"/>
</dbReference>
<evidence type="ECO:0000256" key="1">
    <source>
        <dbReference type="ARBA" id="ARBA00004533"/>
    </source>
</evidence>
<evidence type="ECO:0000256" key="6">
    <source>
        <dbReference type="ARBA" id="ARBA00023315"/>
    </source>
</evidence>
<dbReference type="Proteomes" id="UP000561045">
    <property type="component" value="Unassembled WGS sequence"/>
</dbReference>
<feature type="transmembrane region" description="Helical" evidence="7">
    <location>
        <begin position="12"/>
        <end position="34"/>
    </location>
</feature>
<evidence type="ECO:0000313" key="8">
    <source>
        <dbReference type="EMBL" id="MBB4013190.1"/>
    </source>
</evidence>
<sequence>MNTFFRLLGHLPLFVLHLFGTAIGLLVWAVSASYRRTLSANLSQALGHRAPLGACLVNAIEAGKGAFETAWVWTRPQSALARAVRSTSGYEAVGAALAAGRGILFVTPHLGCFEISAQYYAALSGPITVLFRPPRKNVLAPLMDAGRNRGRMRAVPADAGGVRQLLKSLKAGEAIGILPDQVPREGEGVWAEFFGRPAYSMTLAARMAGTGGSAAFIAFARRLSWGRGFHLHIEPLDLPDAPLPQRVAALNAALERQILSSPAQYLWGYNRYKCPPGVSPPTTAPAPAEVVR</sequence>
<evidence type="ECO:0000256" key="2">
    <source>
        <dbReference type="ARBA" id="ARBA00022475"/>
    </source>
</evidence>
<comment type="subcellular location">
    <subcellularLocation>
        <location evidence="1">Cell inner membrane</location>
    </subcellularLocation>
</comment>
<protein>
    <submittedName>
        <fullName evidence="8">KDO2-lipid IV(A) lauroyltransferase</fullName>
        <ecNumber evidence="8">2.3.1.241</ecNumber>
    </submittedName>
</protein>
<keyword evidence="3" id="KW-0997">Cell inner membrane</keyword>
<evidence type="ECO:0000313" key="9">
    <source>
        <dbReference type="Proteomes" id="UP000561045"/>
    </source>
</evidence>
<dbReference type="Pfam" id="PF03279">
    <property type="entry name" value="Lip_A_acyltrans"/>
    <property type="match status" value="1"/>
</dbReference>
<dbReference type="NCBIfam" id="NF006487">
    <property type="entry name" value="PRK08905.1"/>
    <property type="match status" value="1"/>
</dbReference>
<name>A0A840BJP3_9RHOO</name>
<dbReference type="PANTHER" id="PTHR30606">
    <property type="entry name" value="LIPID A BIOSYNTHESIS LAUROYL ACYLTRANSFERASE"/>
    <property type="match status" value="1"/>
</dbReference>
<keyword evidence="4 8" id="KW-0808">Transferase</keyword>
<gene>
    <name evidence="8" type="ORF">GGR36_002536</name>
</gene>
<dbReference type="EMBL" id="JACIET010000002">
    <property type="protein sequence ID" value="MBB4013190.1"/>
    <property type="molecule type" value="Genomic_DNA"/>
</dbReference>
<evidence type="ECO:0000256" key="5">
    <source>
        <dbReference type="ARBA" id="ARBA00023136"/>
    </source>
</evidence>
<evidence type="ECO:0000256" key="4">
    <source>
        <dbReference type="ARBA" id="ARBA00022679"/>
    </source>
</evidence>
<dbReference type="EC" id="2.3.1.241" evidence="8"/>
<dbReference type="InterPro" id="IPR004960">
    <property type="entry name" value="LipA_acyltrans"/>
</dbReference>
<dbReference type="GO" id="GO:0005886">
    <property type="term" value="C:plasma membrane"/>
    <property type="evidence" value="ECO:0007669"/>
    <property type="project" value="UniProtKB-SubCell"/>
</dbReference>
<keyword evidence="7" id="KW-1133">Transmembrane helix</keyword>